<accession>A0A2N9IV05</accession>
<protein>
    <submittedName>
        <fullName evidence="1">Uncharacterized protein</fullName>
    </submittedName>
</protein>
<organism evidence="1">
    <name type="scientific">Fagus sylvatica</name>
    <name type="common">Beechnut</name>
    <dbReference type="NCBI Taxonomy" id="28930"/>
    <lineage>
        <taxon>Eukaryota</taxon>
        <taxon>Viridiplantae</taxon>
        <taxon>Streptophyta</taxon>
        <taxon>Embryophyta</taxon>
        <taxon>Tracheophyta</taxon>
        <taxon>Spermatophyta</taxon>
        <taxon>Magnoliopsida</taxon>
        <taxon>eudicotyledons</taxon>
        <taxon>Gunneridae</taxon>
        <taxon>Pentapetalae</taxon>
        <taxon>rosids</taxon>
        <taxon>fabids</taxon>
        <taxon>Fagales</taxon>
        <taxon>Fagaceae</taxon>
        <taxon>Fagus</taxon>
    </lineage>
</organism>
<gene>
    <name evidence="1" type="ORF">FSB_LOCUS57099</name>
</gene>
<dbReference type="AlphaFoldDB" id="A0A2N9IV05"/>
<evidence type="ECO:0000313" key="1">
    <source>
        <dbReference type="EMBL" id="SPD29217.1"/>
    </source>
</evidence>
<proteinExistence type="predicted"/>
<name>A0A2N9IV05_FAGSY</name>
<sequence>MWRSKDHRSAGLWWSLLSSGGGHGSLGCDFFVSVGAAVDQSVMQSTATSGPCIILPRHLLHHPSQLAPPQTVLVAGFGCEPLGNLRWTTRWRGGPVPSSFLVCRGPCFPELHCSPCGLMQKISSCHDYCCFGNLIFALEMFPLQCLEHRAKWEGKWCLKATFPSPFQMFQDASLCGRLRFVE</sequence>
<dbReference type="EMBL" id="OIVN01006263">
    <property type="protein sequence ID" value="SPD29217.1"/>
    <property type="molecule type" value="Genomic_DNA"/>
</dbReference>
<reference evidence="1" key="1">
    <citation type="submission" date="2018-02" db="EMBL/GenBank/DDBJ databases">
        <authorList>
            <person name="Cohen D.B."/>
            <person name="Kent A.D."/>
        </authorList>
    </citation>
    <scope>NUCLEOTIDE SEQUENCE</scope>
</reference>
<dbReference type="PROSITE" id="PS51257">
    <property type="entry name" value="PROKAR_LIPOPROTEIN"/>
    <property type="match status" value="1"/>
</dbReference>